<feature type="transmembrane region" description="Helical" evidence="6">
    <location>
        <begin position="447"/>
        <end position="469"/>
    </location>
</feature>
<comment type="caution">
    <text evidence="7">The sequence shown here is derived from an EMBL/GenBank/DDBJ whole genome shotgun (WGS) entry which is preliminary data.</text>
</comment>
<evidence type="ECO:0000256" key="6">
    <source>
        <dbReference type="SAM" id="Phobius"/>
    </source>
</evidence>
<dbReference type="PANTHER" id="PTHR10283">
    <property type="entry name" value="SOLUTE CARRIER FAMILY 13 MEMBER"/>
    <property type="match status" value="1"/>
</dbReference>
<dbReference type="Proteomes" id="UP000663832">
    <property type="component" value="Unassembled WGS sequence"/>
</dbReference>
<feature type="transmembrane region" description="Helical" evidence="6">
    <location>
        <begin position="475"/>
        <end position="494"/>
    </location>
</feature>
<feature type="transmembrane region" description="Helical" evidence="6">
    <location>
        <begin position="539"/>
        <end position="563"/>
    </location>
</feature>
<feature type="transmembrane region" description="Helical" evidence="6">
    <location>
        <begin position="501"/>
        <end position="519"/>
    </location>
</feature>
<proteinExistence type="inferred from homology"/>
<dbReference type="Proteomes" id="UP000663877">
    <property type="component" value="Unassembled WGS sequence"/>
</dbReference>
<organism evidence="7 11">
    <name type="scientific">Adineta steineri</name>
    <dbReference type="NCBI Taxonomy" id="433720"/>
    <lineage>
        <taxon>Eukaryota</taxon>
        <taxon>Metazoa</taxon>
        <taxon>Spiralia</taxon>
        <taxon>Gnathifera</taxon>
        <taxon>Rotifera</taxon>
        <taxon>Eurotatoria</taxon>
        <taxon>Bdelloidea</taxon>
        <taxon>Adinetida</taxon>
        <taxon>Adinetidae</taxon>
        <taxon>Adineta</taxon>
    </lineage>
</organism>
<protein>
    <submittedName>
        <fullName evidence="7">Uncharacterized protein</fullName>
    </submittedName>
</protein>
<keyword evidence="4 6" id="KW-1133">Transmembrane helix</keyword>
<feature type="transmembrane region" description="Helical" evidence="6">
    <location>
        <begin position="108"/>
        <end position="136"/>
    </location>
</feature>
<evidence type="ECO:0000313" key="9">
    <source>
        <dbReference type="EMBL" id="CAF1431958.1"/>
    </source>
</evidence>
<dbReference type="GO" id="GO:0005310">
    <property type="term" value="F:dicarboxylic acid transmembrane transporter activity"/>
    <property type="evidence" value="ECO:0007669"/>
    <property type="project" value="UniProtKB-ARBA"/>
</dbReference>
<evidence type="ECO:0000256" key="4">
    <source>
        <dbReference type="ARBA" id="ARBA00022989"/>
    </source>
</evidence>
<name>A0A813YHX0_9BILA</name>
<dbReference type="InterPro" id="IPR001898">
    <property type="entry name" value="SLC13A/DASS"/>
</dbReference>
<dbReference type="EMBL" id="CAJNOM010000427">
    <property type="protein sequence ID" value="CAF1431958.1"/>
    <property type="molecule type" value="Genomic_DNA"/>
</dbReference>
<comment type="similarity">
    <text evidence="2">Belongs to the SLC13A/DASS transporter (TC 2.A.47) family. NADC subfamily.</text>
</comment>
<evidence type="ECO:0000256" key="1">
    <source>
        <dbReference type="ARBA" id="ARBA00004141"/>
    </source>
</evidence>
<evidence type="ECO:0000313" key="11">
    <source>
        <dbReference type="Proteomes" id="UP000663877"/>
    </source>
</evidence>
<dbReference type="GO" id="GO:0005886">
    <property type="term" value="C:plasma membrane"/>
    <property type="evidence" value="ECO:0007669"/>
    <property type="project" value="TreeGrafter"/>
</dbReference>
<accession>A0A813YHX0</accession>
<evidence type="ECO:0000256" key="5">
    <source>
        <dbReference type="ARBA" id="ARBA00023136"/>
    </source>
</evidence>
<evidence type="ECO:0000313" key="8">
    <source>
        <dbReference type="EMBL" id="CAF1021776.1"/>
    </source>
</evidence>
<evidence type="ECO:0000256" key="3">
    <source>
        <dbReference type="ARBA" id="ARBA00022692"/>
    </source>
</evidence>
<sequence>MLFSLRRCWRLLIILLTPLFLLPLPLCIHSAQARCAYIVLLLTVYWVSEAVPYAVTSLFPLALFPMLNILPGDEIGHNYFKDITTLFLGSMTLAHAMEYVHLHRRLALFVLSFVGASVKWSMAGLMSVTAFISMWINNSAATSIMLPVAIAIVDQLENYEKETFSNVQPAQEMVPIDTDVVFDVKTMTEEENENKGILNNTNTNMNDELTPFNNSPGDHHKSIFNYQKLKCGFLIAVAYSAALGGLTTLVGTGPNIFVKGFIDQMYEDDKKFKFEISFGNFFLYALPIGLIMLIFCWLWLQILYNRKDFFRWKKDKNEHEREKHLQSILKQQYKDLNSLTWQEIIIICLFIILILLWVIRDFSDDRWLIIFKKEYATDGTIALFIGTLPLVLPDKNPFQENWQYNPILPWNHLSKTFPWGVFMLQGAGLAIADGFKTSDLSSTMATFLRFIIGAPQIIVILFVITISAIFTEFTSNLACASILFPILHSIATIANIHPVYLIMPSCIAVSLSFMLPIATPPNAMILSNNNVKITDLIKAGIGIKLFGIVVIFIESILLLTYIFGIDEMTTLFNSTILINSTLTNSTLN</sequence>
<dbReference type="GO" id="GO:0015556">
    <property type="term" value="F:C4-dicarboxylate transmembrane transporter activity"/>
    <property type="evidence" value="ECO:0007669"/>
    <property type="project" value="UniProtKB-ARBA"/>
</dbReference>
<dbReference type="EMBL" id="CAJNOI010000032">
    <property type="protein sequence ID" value="CAF0884771.1"/>
    <property type="molecule type" value="Genomic_DNA"/>
</dbReference>
<dbReference type="OrthoDB" id="6493944at2759"/>
<dbReference type="Pfam" id="PF00939">
    <property type="entry name" value="Na_sulph_symp"/>
    <property type="match status" value="1"/>
</dbReference>
<feature type="transmembrane region" description="Helical" evidence="6">
    <location>
        <begin position="281"/>
        <end position="304"/>
    </location>
</feature>
<dbReference type="AlphaFoldDB" id="A0A813YHX0"/>
<dbReference type="EMBL" id="CAJNOM010000089">
    <property type="protein sequence ID" value="CAF1021776.1"/>
    <property type="molecule type" value="Genomic_DNA"/>
</dbReference>
<evidence type="ECO:0000313" key="7">
    <source>
        <dbReference type="EMBL" id="CAF0884771.1"/>
    </source>
</evidence>
<keyword evidence="3 6" id="KW-0812">Transmembrane</keyword>
<evidence type="ECO:0000256" key="2">
    <source>
        <dbReference type="ARBA" id="ARBA00006772"/>
    </source>
</evidence>
<keyword evidence="5 6" id="KW-0472">Membrane</keyword>
<feature type="transmembrane region" description="Helical" evidence="6">
    <location>
        <begin position="231"/>
        <end position="251"/>
    </location>
</feature>
<keyword evidence="10" id="KW-1185">Reference proteome</keyword>
<dbReference type="PANTHER" id="PTHR10283:SF82">
    <property type="entry name" value="SOLUTE CARRIER FAMILY 13 MEMBER 2"/>
    <property type="match status" value="1"/>
</dbReference>
<comment type="subcellular location">
    <subcellularLocation>
        <location evidence="1">Membrane</location>
        <topology evidence="1">Multi-pass membrane protein</topology>
    </subcellularLocation>
</comment>
<evidence type="ECO:0000313" key="10">
    <source>
        <dbReference type="Proteomes" id="UP000663832"/>
    </source>
</evidence>
<gene>
    <name evidence="7" type="ORF">BJG266_LOCUS9621</name>
    <name evidence="8" type="ORF">QVE165_LOCUS16041</name>
    <name evidence="9" type="ORF">QVE165_LOCUS39013</name>
</gene>
<feature type="transmembrane region" description="Helical" evidence="6">
    <location>
        <begin position="339"/>
        <end position="359"/>
    </location>
</feature>
<reference evidence="7" key="1">
    <citation type="submission" date="2021-02" db="EMBL/GenBank/DDBJ databases">
        <authorList>
            <person name="Nowell W R."/>
        </authorList>
    </citation>
    <scope>NUCLEOTIDE SEQUENCE</scope>
</reference>